<sequence>MAAGGGLVVAAGSGLGKADQKQRDDESEEENVDLELEPFFFDEAEAVADHERRMQREKAEALKEEQRVRAANAHKFALAKILDYDPNRFDLDEESPLDLMRHTDRVFNEGDRYLQQDAVNILSVKMASLDVDFPINVYGTVIARDSIGCKCVYLFRREKDHPQLINSKDEILILTGPKRGLALLDDAYVEIDLKITDHQGQQEEELSRRLDKSIVESEDLATRLSTMEVKYAVVHEAVEATISIEVTEGEFYGKITACTTIIPNHLVLHDSIAAGVEKLLVTIVSQPGDIEYQDTVAFTPDINGRAGVEITLGITKMLVKVAWSLIEE</sequence>
<evidence type="ECO:0000313" key="3">
    <source>
        <dbReference type="EMBL" id="RCV05701.1"/>
    </source>
</evidence>
<organism evidence="3">
    <name type="scientific">Setaria italica</name>
    <name type="common">Foxtail millet</name>
    <name type="synonym">Panicum italicum</name>
    <dbReference type="NCBI Taxonomy" id="4555"/>
    <lineage>
        <taxon>Eukaryota</taxon>
        <taxon>Viridiplantae</taxon>
        <taxon>Streptophyta</taxon>
        <taxon>Embryophyta</taxon>
        <taxon>Tracheophyta</taxon>
        <taxon>Spermatophyta</taxon>
        <taxon>Magnoliopsida</taxon>
        <taxon>Liliopsida</taxon>
        <taxon>Poales</taxon>
        <taxon>Poaceae</taxon>
        <taxon>PACMAD clade</taxon>
        <taxon>Panicoideae</taxon>
        <taxon>Panicodae</taxon>
        <taxon>Paniceae</taxon>
        <taxon>Cenchrinae</taxon>
        <taxon>Setaria</taxon>
    </lineage>
</organism>
<dbReference type="PANTHER" id="PTHR33065:SF64">
    <property type="entry name" value="OS05G0109100 PROTEIN"/>
    <property type="match status" value="1"/>
</dbReference>
<reference evidence="3" key="1">
    <citation type="journal article" date="2012" name="Nat. Biotechnol.">
        <title>Reference genome sequence of the model plant Setaria.</title>
        <authorList>
            <person name="Bennetzen J.L."/>
            <person name="Schmutz J."/>
            <person name="Wang H."/>
            <person name="Percifield R."/>
            <person name="Hawkins J."/>
            <person name="Pontaroli A.C."/>
            <person name="Estep M."/>
            <person name="Feng L."/>
            <person name="Vaughn J.N."/>
            <person name="Grimwood J."/>
            <person name="Jenkins J."/>
            <person name="Barry K."/>
            <person name="Lindquist E."/>
            <person name="Hellsten U."/>
            <person name="Deshpande S."/>
            <person name="Wang X."/>
            <person name="Wu X."/>
            <person name="Mitros T."/>
            <person name="Triplett J."/>
            <person name="Yang X."/>
            <person name="Ye C.Y."/>
            <person name="Mauro-Herrera M."/>
            <person name="Wang L."/>
            <person name="Li P."/>
            <person name="Sharma M."/>
            <person name="Sharma R."/>
            <person name="Ronald P.C."/>
            <person name="Panaud O."/>
            <person name="Kellogg E.A."/>
            <person name="Brutnell T.P."/>
            <person name="Doust A.N."/>
            <person name="Tuskan G.A."/>
            <person name="Rokhsar D."/>
            <person name="Devos K.M."/>
        </authorList>
    </citation>
    <scope>NUCLEOTIDE SEQUENCE [LARGE SCALE GENOMIC DNA]</scope>
    <source>
        <strain evidence="3">Yugu1</strain>
    </source>
</reference>
<accession>A0A368PIT8</accession>
<dbReference type="AlphaFoldDB" id="A0A368PIT8"/>
<reference evidence="3" key="2">
    <citation type="submission" date="2015-07" db="EMBL/GenBank/DDBJ databases">
        <authorList>
            <person name="Noorani M."/>
        </authorList>
    </citation>
    <scope>NUCLEOTIDE SEQUENCE</scope>
    <source>
        <strain evidence="3">Yugu1</strain>
    </source>
</reference>
<dbReference type="PANTHER" id="PTHR33065">
    <property type="entry name" value="OS07G0486400 PROTEIN"/>
    <property type="match status" value="1"/>
</dbReference>
<dbReference type="EMBL" id="CM003528">
    <property type="protein sequence ID" value="RCV05701.1"/>
    <property type="molecule type" value="Genomic_DNA"/>
</dbReference>
<evidence type="ECO:0000259" key="2">
    <source>
        <dbReference type="Pfam" id="PF20241"/>
    </source>
</evidence>
<protein>
    <recommendedName>
        <fullName evidence="2">DUF6598 domain-containing protein</fullName>
    </recommendedName>
</protein>
<proteinExistence type="predicted"/>
<feature type="compositionally biased region" description="Acidic residues" evidence="1">
    <location>
        <begin position="25"/>
        <end position="34"/>
    </location>
</feature>
<name>A0A368PIT8_SETIT</name>
<dbReference type="OrthoDB" id="594396at2759"/>
<feature type="region of interest" description="Disordered" evidence="1">
    <location>
        <begin position="11"/>
        <end position="34"/>
    </location>
</feature>
<dbReference type="InterPro" id="IPR046533">
    <property type="entry name" value="DUF6598"/>
</dbReference>
<feature type="domain" description="DUF6598" evidence="2">
    <location>
        <begin position="119"/>
        <end position="278"/>
    </location>
</feature>
<dbReference type="Pfam" id="PF20241">
    <property type="entry name" value="DUF6598"/>
    <property type="match status" value="1"/>
</dbReference>
<evidence type="ECO:0000256" key="1">
    <source>
        <dbReference type="SAM" id="MobiDB-lite"/>
    </source>
</evidence>
<dbReference type="STRING" id="4555.A0A368PIT8"/>
<gene>
    <name evidence="3" type="ORF">SETIT_1G104500v2</name>
</gene>